<keyword evidence="2" id="KW-1185">Reference proteome</keyword>
<accession>A0ACC3NGA8</accession>
<comment type="caution">
    <text evidence="1">The sequence shown here is derived from an EMBL/GenBank/DDBJ whole genome shotgun (WGS) entry which is preliminary data.</text>
</comment>
<evidence type="ECO:0000313" key="2">
    <source>
        <dbReference type="Proteomes" id="UP001281147"/>
    </source>
</evidence>
<organism evidence="1 2">
    <name type="scientific">Vermiconidia calcicola</name>
    <dbReference type="NCBI Taxonomy" id="1690605"/>
    <lineage>
        <taxon>Eukaryota</taxon>
        <taxon>Fungi</taxon>
        <taxon>Dikarya</taxon>
        <taxon>Ascomycota</taxon>
        <taxon>Pezizomycotina</taxon>
        <taxon>Dothideomycetes</taxon>
        <taxon>Dothideomycetidae</taxon>
        <taxon>Mycosphaerellales</taxon>
        <taxon>Extremaceae</taxon>
        <taxon>Vermiconidia</taxon>
    </lineage>
</organism>
<sequence length="383" mass="43263">MPSLLRNLMVLLVRTAQARRASSYELVNDPILCRYRGQSILDLKASLPEAVLEPYGIALSGIMLMMGIEILNPVFGQTWSYHLEAARRIIEIRGGMSTSFFGMPWSQNLLINYMWIDIMSCTTCNAPSLNTDTTQAQPDYIPLLVLRQQEVLENGHACPLPILEAIVRITILRLLCRTSKKPLRKSLLLEQSSPARPFNSIMRDLEIFEPATWAVKVCGYGRIHPVKADECPSTAAKEAWTHLAYCHKYAALLYLLLSVRDPYMVEDQDRVRSIQQLLSVHVTQIMTVANSDPDGPIETQCWKFSLWPVFVSTYAHICWCSSSSDEVETEVAQFERTVAQVGVKSLNGMARSLHTIAASRISKMPDRWQWDDGFEGRSVFGPH</sequence>
<dbReference type="Proteomes" id="UP001281147">
    <property type="component" value="Unassembled WGS sequence"/>
</dbReference>
<gene>
    <name evidence="1" type="ORF">LTR37_006394</name>
</gene>
<evidence type="ECO:0000313" key="1">
    <source>
        <dbReference type="EMBL" id="KAK3716498.1"/>
    </source>
</evidence>
<proteinExistence type="predicted"/>
<reference evidence="1" key="1">
    <citation type="submission" date="2023-07" db="EMBL/GenBank/DDBJ databases">
        <title>Black Yeasts Isolated from many extreme environments.</title>
        <authorList>
            <person name="Coleine C."/>
            <person name="Stajich J.E."/>
            <person name="Selbmann L."/>
        </authorList>
    </citation>
    <scope>NUCLEOTIDE SEQUENCE</scope>
    <source>
        <strain evidence="1">CCFEE 5714</strain>
    </source>
</reference>
<protein>
    <submittedName>
        <fullName evidence="1">Uncharacterized protein</fullName>
    </submittedName>
</protein>
<name>A0ACC3NGA8_9PEZI</name>
<dbReference type="EMBL" id="JAUTXU010000042">
    <property type="protein sequence ID" value="KAK3716498.1"/>
    <property type="molecule type" value="Genomic_DNA"/>
</dbReference>